<evidence type="ECO:0000313" key="3">
    <source>
        <dbReference type="Proteomes" id="UP001321473"/>
    </source>
</evidence>
<reference evidence="2 3" key="1">
    <citation type="journal article" date="2023" name="Arcadia Sci">
        <title>De novo assembly of a long-read Amblyomma americanum tick genome.</title>
        <authorList>
            <person name="Chou S."/>
            <person name="Poskanzer K.E."/>
            <person name="Rollins M."/>
            <person name="Thuy-Boun P.S."/>
        </authorList>
    </citation>
    <scope>NUCLEOTIDE SEQUENCE [LARGE SCALE GENOMIC DNA]</scope>
    <source>
        <strain evidence="2">F_SG_1</strain>
        <tissue evidence="2">Salivary glands</tissue>
    </source>
</reference>
<gene>
    <name evidence="2" type="ORF">V5799_018461</name>
</gene>
<comment type="caution">
    <text evidence="2">The sequence shown here is derived from an EMBL/GenBank/DDBJ whole genome shotgun (WGS) entry which is preliminary data.</text>
</comment>
<keyword evidence="1" id="KW-0472">Membrane</keyword>
<evidence type="ECO:0000313" key="2">
    <source>
        <dbReference type="EMBL" id="KAK8780197.1"/>
    </source>
</evidence>
<name>A0AAQ4EZE4_AMBAM</name>
<accession>A0AAQ4EZE4</accession>
<dbReference type="AlphaFoldDB" id="A0AAQ4EZE4"/>
<keyword evidence="3" id="KW-1185">Reference proteome</keyword>
<keyword evidence="1" id="KW-0812">Transmembrane</keyword>
<feature type="transmembrane region" description="Helical" evidence="1">
    <location>
        <begin position="12"/>
        <end position="32"/>
    </location>
</feature>
<dbReference type="EMBL" id="JARKHS020009113">
    <property type="protein sequence ID" value="KAK8780197.1"/>
    <property type="molecule type" value="Genomic_DNA"/>
</dbReference>
<sequence length="78" mass="8137">PLLQVSAQVPGTVMAHTALLLVSFFVLFFGTAEPNQISVIPLPCDTMGGECVASGECSGMVNGHWTCPLGQQCCVLVN</sequence>
<feature type="non-terminal residue" evidence="2">
    <location>
        <position position="1"/>
    </location>
</feature>
<protein>
    <submittedName>
        <fullName evidence="2">Uncharacterized protein</fullName>
    </submittedName>
</protein>
<proteinExistence type="predicted"/>
<keyword evidence="1" id="KW-1133">Transmembrane helix</keyword>
<organism evidence="2 3">
    <name type="scientific">Amblyomma americanum</name>
    <name type="common">Lone star tick</name>
    <dbReference type="NCBI Taxonomy" id="6943"/>
    <lineage>
        <taxon>Eukaryota</taxon>
        <taxon>Metazoa</taxon>
        <taxon>Ecdysozoa</taxon>
        <taxon>Arthropoda</taxon>
        <taxon>Chelicerata</taxon>
        <taxon>Arachnida</taxon>
        <taxon>Acari</taxon>
        <taxon>Parasitiformes</taxon>
        <taxon>Ixodida</taxon>
        <taxon>Ixodoidea</taxon>
        <taxon>Ixodidae</taxon>
        <taxon>Amblyomminae</taxon>
        <taxon>Amblyomma</taxon>
    </lineage>
</organism>
<dbReference type="Proteomes" id="UP001321473">
    <property type="component" value="Unassembled WGS sequence"/>
</dbReference>
<evidence type="ECO:0000256" key="1">
    <source>
        <dbReference type="SAM" id="Phobius"/>
    </source>
</evidence>